<feature type="transmembrane region" description="Helical" evidence="1">
    <location>
        <begin position="54"/>
        <end position="79"/>
    </location>
</feature>
<keyword evidence="1" id="KW-0472">Membrane</keyword>
<keyword evidence="3" id="KW-1185">Reference proteome</keyword>
<keyword evidence="1" id="KW-0812">Transmembrane</keyword>
<gene>
    <name evidence="2" type="ORF">J2S77_000558</name>
</gene>
<dbReference type="Pfam" id="PF11085">
    <property type="entry name" value="YqhR"/>
    <property type="match status" value="1"/>
</dbReference>
<keyword evidence="1" id="KW-1133">Transmembrane helix</keyword>
<evidence type="ECO:0000256" key="1">
    <source>
        <dbReference type="SAM" id="Phobius"/>
    </source>
</evidence>
<dbReference type="Proteomes" id="UP001224359">
    <property type="component" value="Unassembled WGS sequence"/>
</dbReference>
<dbReference type="EMBL" id="JAUSTQ010000002">
    <property type="protein sequence ID" value="MDQ0158602.1"/>
    <property type="molecule type" value="Genomic_DNA"/>
</dbReference>
<evidence type="ECO:0000313" key="2">
    <source>
        <dbReference type="EMBL" id="MDQ0158602.1"/>
    </source>
</evidence>
<feature type="transmembrane region" description="Helical" evidence="1">
    <location>
        <begin position="86"/>
        <end position="103"/>
    </location>
</feature>
<protein>
    <submittedName>
        <fullName evidence="2">Uncharacterized protein</fullName>
    </submittedName>
</protein>
<feature type="transmembrane region" description="Helical" evidence="1">
    <location>
        <begin position="123"/>
        <end position="142"/>
    </location>
</feature>
<accession>A0ABT9VCA4</accession>
<reference evidence="2 3" key="1">
    <citation type="submission" date="2023-07" db="EMBL/GenBank/DDBJ databases">
        <title>Genomic Encyclopedia of Type Strains, Phase IV (KMG-IV): sequencing the most valuable type-strain genomes for metagenomic binning, comparative biology and taxonomic classification.</title>
        <authorList>
            <person name="Goeker M."/>
        </authorList>
    </citation>
    <scope>NUCLEOTIDE SEQUENCE [LARGE SCALE GENOMIC DNA]</scope>
    <source>
        <strain evidence="2 3">DSM 16460</strain>
    </source>
</reference>
<proteinExistence type="predicted"/>
<feature type="transmembrane region" description="Helical" evidence="1">
    <location>
        <begin position="12"/>
        <end position="34"/>
    </location>
</feature>
<evidence type="ECO:0000313" key="3">
    <source>
        <dbReference type="Proteomes" id="UP001224359"/>
    </source>
</evidence>
<organism evidence="2 3">
    <name type="scientific">Alkalibacillus salilacus</name>
    <dbReference type="NCBI Taxonomy" id="284582"/>
    <lineage>
        <taxon>Bacteria</taxon>
        <taxon>Bacillati</taxon>
        <taxon>Bacillota</taxon>
        <taxon>Bacilli</taxon>
        <taxon>Bacillales</taxon>
        <taxon>Bacillaceae</taxon>
        <taxon>Alkalibacillus</taxon>
    </lineage>
</organism>
<dbReference type="InterPro" id="IPR024563">
    <property type="entry name" value="YqhR"/>
</dbReference>
<dbReference type="RefSeq" id="WP_306974434.1">
    <property type="nucleotide sequence ID" value="NZ_JAUSTQ010000002.1"/>
</dbReference>
<sequence length="153" mass="17420">MREKSVIKESIYTGLFGGVIFGLLNSFTYALNFTEVSHASFIFRSFFEGDWTSTWWIEIISAVILGVLAIIPAIIYYSLLRKVRGLLPGLLFGIVLWGIIFWLVNGLFDYVPTLENLTKETVVTTLCQFVLYGVFVGYTISYNQHGERVTRKV</sequence>
<comment type="caution">
    <text evidence="2">The sequence shown here is derived from an EMBL/GenBank/DDBJ whole genome shotgun (WGS) entry which is preliminary data.</text>
</comment>
<name>A0ABT9VCA4_9BACI</name>